<proteinExistence type="predicted"/>
<dbReference type="Proteomes" id="UP000321424">
    <property type="component" value="Unassembled WGS sequence"/>
</dbReference>
<reference evidence="1 2" key="1">
    <citation type="submission" date="2019-07" db="EMBL/GenBank/DDBJ databases">
        <title>Whole genome shotgun sequence of Nocardia ninae NBRC 108245.</title>
        <authorList>
            <person name="Hosoyama A."/>
            <person name="Uohara A."/>
            <person name="Ohji S."/>
            <person name="Ichikawa N."/>
        </authorList>
    </citation>
    <scope>NUCLEOTIDE SEQUENCE [LARGE SCALE GENOMIC DNA]</scope>
    <source>
        <strain evidence="1 2">NBRC 108245</strain>
    </source>
</reference>
<evidence type="ECO:0000313" key="1">
    <source>
        <dbReference type="EMBL" id="GEM44307.1"/>
    </source>
</evidence>
<dbReference type="OrthoDB" id="4554885at2"/>
<gene>
    <name evidence="1" type="ORF">NN4_88260</name>
</gene>
<accession>A0A511MVW2</accession>
<comment type="caution">
    <text evidence="1">The sequence shown here is derived from an EMBL/GenBank/DDBJ whole genome shotgun (WGS) entry which is preliminary data.</text>
</comment>
<dbReference type="EMBL" id="BJXA01000159">
    <property type="protein sequence ID" value="GEM44307.1"/>
    <property type="molecule type" value="Genomic_DNA"/>
</dbReference>
<keyword evidence="2" id="KW-1185">Reference proteome</keyword>
<protein>
    <submittedName>
        <fullName evidence="1">Uncharacterized protein</fullName>
    </submittedName>
</protein>
<dbReference type="RefSeq" id="WP_147144354.1">
    <property type="nucleotide sequence ID" value="NZ_BJXA01000159.1"/>
</dbReference>
<evidence type="ECO:0000313" key="2">
    <source>
        <dbReference type="Proteomes" id="UP000321424"/>
    </source>
</evidence>
<name>A0A511MVW2_9NOCA</name>
<sequence>MTSTSDLIAVILGALDTIDGIRPATPLGGESPAWWPWDARGFAIDVGPGRVEVRVAAAELPLTPLLEKATEAVRAALAGTDWADARLRLVVAELDAGAFGSEGVT</sequence>
<dbReference type="AlphaFoldDB" id="A0A511MVW2"/>
<organism evidence="1 2">
    <name type="scientific">Nocardia ninae NBRC 108245</name>
    <dbReference type="NCBI Taxonomy" id="1210091"/>
    <lineage>
        <taxon>Bacteria</taxon>
        <taxon>Bacillati</taxon>
        <taxon>Actinomycetota</taxon>
        <taxon>Actinomycetes</taxon>
        <taxon>Mycobacteriales</taxon>
        <taxon>Nocardiaceae</taxon>
        <taxon>Nocardia</taxon>
    </lineage>
</organism>